<dbReference type="InterPro" id="IPR028055">
    <property type="entry name" value="YidC/Oxa/ALB_C"/>
</dbReference>
<comment type="subcellular location">
    <subcellularLocation>
        <location evidence="1 5">Membrane</location>
        <topology evidence="1 5">Multi-pass membrane protein</topology>
    </subcellularLocation>
</comment>
<name>A0ABP1MZ27_XYLVO</name>
<accession>A0ABP1MZ27</accession>
<evidence type="ECO:0000259" key="7">
    <source>
        <dbReference type="Pfam" id="PF02096"/>
    </source>
</evidence>
<dbReference type="InterPro" id="IPR001708">
    <property type="entry name" value="YidC/ALB3/OXA1/COX18"/>
</dbReference>
<dbReference type="CDD" id="cd20069">
    <property type="entry name" value="5TM_Oxa1-like"/>
    <property type="match status" value="1"/>
</dbReference>
<dbReference type="PANTHER" id="PTHR12428:SF65">
    <property type="entry name" value="CYTOCHROME C OXIDASE ASSEMBLY PROTEIN COX18, MITOCHONDRIAL"/>
    <property type="match status" value="1"/>
</dbReference>
<feature type="transmembrane region" description="Helical" evidence="6">
    <location>
        <begin position="349"/>
        <end position="366"/>
    </location>
</feature>
<evidence type="ECO:0000256" key="5">
    <source>
        <dbReference type="RuleBase" id="RU003945"/>
    </source>
</evidence>
<feature type="domain" description="Membrane insertase YidC/Oxa/ALB C-terminal" evidence="7">
    <location>
        <begin position="148"/>
        <end position="364"/>
    </location>
</feature>
<keyword evidence="9" id="KW-1185">Reference proteome</keyword>
<comment type="caution">
    <text evidence="8">The sequence shown here is derived from an EMBL/GenBank/DDBJ whole genome shotgun (WGS) entry which is preliminary data.</text>
</comment>
<dbReference type="EMBL" id="CAXAJV020001281">
    <property type="protein sequence ID" value="CAL7933949.1"/>
    <property type="molecule type" value="Genomic_DNA"/>
</dbReference>
<evidence type="ECO:0000256" key="1">
    <source>
        <dbReference type="ARBA" id="ARBA00004141"/>
    </source>
</evidence>
<dbReference type="Pfam" id="PF02096">
    <property type="entry name" value="60KD_IMP"/>
    <property type="match status" value="1"/>
</dbReference>
<keyword evidence="2 5" id="KW-0812">Transmembrane</keyword>
<evidence type="ECO:0000256" key="4">
    <source>
        <dbReference type="ARBA" id="ARBA00023136"/>
    </source>
</evidence>
<evidence type="ECO:0000256" key="2">
    <source>
        <dbReference type="ARBA" id="ARBA00022692"/>
    </source>
</evidence>
<evidence type="ECO:0000313" key="9">
    <source>
        <dbReference type="Proteomes" id="UP001642520"/>
    </source>
</evidence>
<reference evidence="8 9" key="1">
    <citation type="submission" date="2024-08" db="EMBL/GenBank/DDBJ databases">
        <authorList>
            <person name="Will J Nash"/>
            <person name="Angela Man"/>
            <person name="Seanna McTaggart"/>
            <person name="Kendall Baker"/>
            <person name="Tom Barker"/>
            <person name="Leah Catchpole"/>
            <person name="Alex Durrant"/>
            <person name="Karim Gharbi"/>
            <person name="Naomi Irish"/>
            <person name="Gemy Kaithakottil"/>
            <person name="Debby Ku"/>
            <person name="Aaliyah Providence"/>
            <person name="Felix Shaw"/>
            <person name="David Swarbreck"/>
            <person name="Chris Watkins"/>
            <person name="Ann M. McCartney"/>
            <person name="Giulio Formenti"/>
            <person name="Alice Mouton"/>
            <person name="Noel Vella"/>
            <person name="Bjorn M von Reumont"/>
            <person name="Adriana Vella"/>
            <person name="Wilfried Haerty"/>
        </authorList>
    </citation>
    <scope>NUCLEOTIDE SEQUENCE [LARGE SCALE GENOMIC DNA]</scope>
</reference>
<dbReference type="Proteomes" id="UP001642520">
    <property type="component" value="Unassembled WGS sequence"/>
</dbReference>
<dbReference type="PANTHER" id="PTHR12428">
    <property type="entry name" value="OXA1"/>
    <property type="match status" value="1"/>
</dbReference>
<protein>
    <recommendedName>
        <fullName evidence="7">Membrane insertase YidC/Oxa/ALB C-terminal domain-containing protein</fullName>
    </recommendedName>
</protein>
<evidence type="ECO:0000256" key="3">
    <source>
        <dbReference type="ARBA" id="ARBA00022989"/>
    </source>
</evidence>
<evidence type="ECO:0000256" key="6">
    <source>
        <dbReference type="SAM" id="Phobius"/>
    </source>
</evidence>
<keyword evidence="4 6" id="KW-0472">Membrane</keyword>
<proteinExistence type="inferred from homology"/>
<feature type="transmembrane region" description="Helical" evidence="6">
    <location>
        <begin position="321"/>
        <end position="343"/>
    </location>
</feature>
<evidence type="ECO:0000313" key="8">
    <source>
        <dbReference type="EMBL" id="CAL7933949.1"/>
    </source>
</evidence>
<gene>
    <name evidence="8" type="ORF">XYLVIOL_LOCUS751</name>
</gene>
<feature type="transmembrane region" description="Helical" evidence="6">
    <location>
        <begin position="291"/>
        <end position="309"/>
    </location>
</feature>
<keyword evidence="3 6" id="KW-1133">Transmembrane helix</keyword>
<organism evidence="8 9">
    <name type="scientific">Xylocopa violacea</name>
    <name type="common">Violet carpenter bee</name>
    <name type="synonym">Apis violacea</name>
    <dbReference type="NCBI Taxonomy" id="135666"/>
    <lineage>
        <taxon>Eukaryota</taxon>
        <taxon>Metazoa</taxon>
        <taxon>Ecdysozoa</taxon>
        <taxon>Arthropoda</taxon>
        <taxon>Hexapoda</taxon>
        <taxon>Insecta</taxon>
        <taxon>Pterygota</taxon>
        <taxon>Neoptera</taxon>
        <taxon>Endopterygota</taxon>
        <taxon>Hymenoptera</taxon>
        <taxon>Apocrita</taxon>
        <taxon>Aculeata</taxon>
        <taxon>Apoidea</taxon>
        <taxon>Anthophila</taxon>
        <taxon>Apidae</taxon>
        <taxon>Xylocopa</taxon>
        <taxon>Xylocopa</taxon>
    </lineage>
</organism>
<sequence length="409" mass="47316">MTIRMFRKIILVFKYDNSSFINYSRSIHYASISCPNIHKNIFHNNKPSVVCFSNGRKFSNVQNTVLQKNLLKRSLLYHNDTMLINRITPSHYPITVNNIRQYSNSASTIVKNTITYNDGIFQIISQSLPVEWATEILRLMHYQTGLPWWASIVLTAVITRTMIHLPLTILDHHTRAKRENLKDELMEVAKRIKMELQMQAATTEMTPSRARFIFTLFMTKEQKELYERENCHPLKSLVITLIQAPIWVSFSVAMRNMCYMLPQINNATILDCKELSYGGFGWIENLIDMDHYLVLPILLGLSSLAIIEINKISYNVPRSKFTIIFTNFCRVLIVVLVPVTAFIPTGLSLFWVTNNCYILLQNLLLLSPKIRRLARIPKTDIEIQQPYTALYNQVLGKAYSMKSVARGQN</sequence>
<comment type="similarity">
    <text evidence="5">Belongs to the OXA1/ALB3/YidC family.</text>
</comment>